<feature type="region of interest" description="Disordered" evidence="5">
    <location>
        <begin position="1"/>
        <end position="38"/>
    </location>
</feature>
<feature type="region of interest" description="Disordered" evidence="5">
    <location>
        <begin position="207"/>
        <end position="226"/>
    </location>
</feature>
<evidence type="ECO:0000256" key="5">
    <source>
        <dbReference type="SAM" id="MobiDB-lite"/>
    </source>
</evidence>
<dbReference type="OrthoDB" id="430051at2759"/>
<dbReference type="PROSITE" id="PS51999">
    <property type="entry name" value="ZF_GRF"/>
    <property type="match status" value="1"/>
</dbReference>
<keyword evidence="3" id="KW-0862">Zinc</keyword>
<keyword evidence="8" id="KW-1185">Reference proteome</keyword>
<evidence type="ECO:0000256" key="2">
    <source>
        <dbReference type="ARBA" id="ARBA00022771"/>
    </source>
</evidence>
<feature type="region of interest" description="Disordered" evidence="5">
    <location>
        <begin position="237"/>
        <end position="257"/>
    </location>
</feature>
<feature type="domain" description="GRF-type" evidence="6">
    <location>
        <begin position="50"/>
        <end position="94"/>
    </location>
</feature>
<keyword evidence="1" id="KW-0479">Metal-binding</keyword>
<evidence type="ECO:0000259" key="6">
    <source>
        <dbReference type="PROSITE" id="PS51999"/>
    </source>
</evidence>
<dbReference type="GO" id="GO:0008270">
    <property type="term" value="F:zinc ion binding"/>
    <property type="evidence" value="ECO:0007669"/>
    <property type="project" value="UniProtKB-KW"/>
</dbReference>
<evidence type="ECO:0000256" key="1">
    <source>
        <dbReference type="ARBA" id="ARBA00022723"/>
    </source>
</evidence>
<sequence length="373" mass="41482">MFQKGGFMGPPKTTAPSRMNGRGGGGYRRGQNNNRSTKLTGLYQNGQWMCECKPRLPASLFQVKKENQNKGKWFFVCQKSNEKRCSFFLWRDAADMREKQAVLSNTMTEDEPAGMTNAPPANARYSTLPAPNPFLNNTQNTADILPADTASRDSKSYAVSDAKPRSFATTITDPSFEMSTEDEQAMMALDTQDLGRGSQASAQSTMSSTVRSMGQIVPGATTPNTKRTFQDMVGVAGGLPTPETHKRQQMSRQTNAQEDRNELLDLASPMSTPTPASRNLPAEGQQLLDDVMGALREENVQIWEKARSRLKSVCDIYARRAKGVVHGREVLRKSLIARDSKIAELQQRIITLEAELDTEREVIRYLREASEDK</sequence>
<proteinExistence type="predicted"/>
<keyword evidence="2 4" id="KW-0863">Zinc-finger</keyword>
<dbReference type="EMBL" id="MU004230">
    <property type="protein sequence ID" value="KAF2674602.1"/>
    <property type="molecule type" value="Genomic_DNA"/>
</dbReference>
<evidence type="ECO:0000313" key="8">
    <source>
        <dbReference type="Proteomes" id="UP000799302"/>
    </source>
</evidence>
<name>A0A6A6UQR0_9PEZI</name>
<organism evidence="7 8">
    <name type="scientific">Microthyrium microscopicum</name>
    <dbReference type="NCBI Taxonomy" id="703497"/>
    <lineage>
        <taxon>Eukaryota</taxon>
        <taxon>Fungi</taxon>
        <taxon>Dikarya</taxon>
        <taxon>Ascomycota</taxon>
        <taxon>Pezizomycotina</taxon>
        <taxon>Dothideomycetes</taxon>
        <taxon>Dothideomycetes incertae sedis</taxon>
        <taxon>Microthyriales</taxon>
        <taxon>Microthyriaceae</taxon>
        <taxon>Microthyrium</taxon>
    </lineage>
</organism>
<dbReference type="Proteomes" id="UP000799302">
    <property type="component" value="Unassembled WGS sequence"/>
</dbReference>
<evidence type="ECO:0000256" key="4">
    <source>
        <dbReference type="PROSITE-ProRule" id="PRU01343"/>
    </source>
</evidence>
<protein>
    <recommendedName>
        <fullName evidence="6">GRF-type domain-containing protein</fullName>
    </recommendedName>
</protein>
<dbReference type="InterPro" id="IPR010666">
    <property type="entry name" value="Znf_GRF"/>
</dbReference>
<reference evidence="7" key="1">
    <citation type="journal article" date="2020" name="Stud. Mycol.">
        <title>101 Dothideomycetes genomes: a test case for predicting lifestyles and emergence of pathogens.</title>
        <authorList>
            <person name="Haridas S."/>
            <person name="Albert R."/>
            <person name="Binder M."/>
            <person name="Bloem J."/>
            <person name="Labutti K."/>
            <person name="Salamov A."/>
            <person name="Andreopoulos B."/>
            <person name="Baker S."/>
            <person name="Barry K."/>
            <person name="Bills G."/>
            <person name="Bluhm B."/>
            <person name="Cannon C."/>
            <person name="Castanera R."/>
            <person name="Culley D."/>
            <person name="Daum C."/>
            <person name="Ezra D."/>
            <person name="Gonzalez J."/>
            <person name="Henrissat B."/>
            <person name="Kuo A."/>
            <person name="Liang C."/>
            <person name="Lipzen A."/>
            <person name="Lutzoni F."/>
            <person name="Magnuson J."/>
            <person name="Mondo S."/>
            <person name="Nolan M."/>
            <person name="Ohm R."/>
            <person name="Pangilinan J."/>
            <person name="Park H.-J."/>
            <person name="Ramirez L."/>
            <person name="Alfaro M."/>
            <person name="Sun H."/>
            <person name="Tritt A."/>
            <person name="Yoshinaga Y."/>
            <person name="Zwiers L.-H."/>
            <person name="Turgeon B."/>
            <person name="Goodwin S."/>
            <person name="Spatafora J."/>
            <person name="Crous P."/>
            <person name="Grigoriev I."/>
        </authorList>
    </citation>
    <scope>NUCLEOTIDE SEQUENCE</scope>
    <source>
        <strain evidence="7">CBS 115976</strain>
    </source>
</reference>
<gene>
    <name evidence="7" type="ORF">BT63DRAFT_15408</name>
</gene>
<dbReference type="AlphaFoldDB" id="A0A6A6UQR0"/>
<accession>A0A6A6UQR0</accession>
<dbReference type="Pfam" id="PF06839">
    <property type="entry name" value="Zn_ribbon_GRF"/>
    <property type="match status" value="1"/>
</dbReference>
<evidence type="ECO:0000256" key="3">
    <source>
        <dbReference type="ARBA" id="ARBA00022833"/>
    </source>
</evidence>
<evidence type="ECO:0000313" key="7">
    <source>
        <dbReference type="EMBL" id="KAF2674602.1"/>
    </source>
</evidence>